<protein>
    <recommendedName>
        <fullName evidence="4">Preprotein translocase subunit SecB</fullName>
    </recommendedName>
</protein>
<dbReference type="Proteomes" id="UP001413721">
    <property type="component" value="Unassembled WGS sequence"/>
</dbReference>
<evidence type="ECO:0000256" key="1">
    <source>
        <dbReference type="SAM" id="MobiDB-lite"/>
    </source>
</evidence>
<evidence type="ECO:0008006" key="4">
    <source>
        <dbReference type="Google" id="ProtNLM"/>
    </source>
</evidence>
<name>A0ABU9YGX1_9PROT</name>
<gene>
    <name evidence="2" type="ORF">WG926_06955</name>
</gene>
<reference evidence="2 3" key="1">
    <citation type="submission" date="2024-03" db="EMBL/GenBank/DDBJ databases">
        <title>High-quality draft genome sequencing of Tistrella sp. BH-R2-4.</title>
        <authorList>
            <person name="Dong C."/>
        </authorList>
    </citation>
    <scope>NUCLEOTIDE SEQUENCE [LARGE SCALE GENOMIC DNA]</scope>
    <source>
        <strain evidence="2 3">BH-R2-4</strain>
    </source>
</reference>
<feature type="compositionally biased region" description="Basic and acidic residues" evidence="1">
    <location>
        <begin position="167"/>
        <end position="176"/>
    </location>
</feature>
<accession>A0ABU9YGX1</accession>
<feature type="compositionally biased region" description="Low complexity" evidence="1">
    <location>
        <begin position="179"/>
        <end position="189"/>
    </location>
</feature>
<organism evidence="2 3">
    <name type="scientific">Tistrella arctica</name>
    <dbReference type="NCBI Taxonomy" id="3133430"/>
    <lineage>
        <taxon>Bacteria</taxon>
        <taxon>Pseudomonadati</taxon>
        <taxon>Pseudomonadota</taxon>
        <taxon>Alphaproteobacteria</taxon>
        <taxon>Geminicoccales</taxon>
        <taxon>Geminicoccaceae</taxon>
        <taxon>Tistrella</taxon>
    </lineage>
</organism>
<dbReference type="RefSeq" id="WP_345932748.1">
    <property type="nucleotide sequence ID" value="NZ_JBBKTV010000003.1"/>
</dbReference>
<proteinExistence type="predicted"/>
<keyword evidence="3" id="KW-1185">Reference proteome</keyword>
<evidence type="ECO:0000313" key="2">
    <source>
        <dbReference type="EMBL" id="MEN2988036.1"/>
    </source>
</evidence>
<dbReference type="EMBL" id="JBBKTW010000002">
    <property type="protein sequence ID" value="MEN2988036.1"/>
    <property type="molecule type" value="Genomic_DNA"/>
</dbReference>
<feature type="region of interest" description="Disordered" evidence="1">
    <location>
        <begin position="165"/>
        <end position="204"/>
    </location>
</feature>
<sequence>MAAGNARSDAYDHVHRHAQIDDVLLTKADIEAHDAARALVADHRPKLRFLIERREPLVDLDLETGIATGRFSMCVTIDAPKALVEDPQAVSTPSATDDAVDKTRILIIEAEHKAIFSNIPHDAEPDAVGLFIGLVGKFAVYPYFRNLVSQAAGMTHLDLPILPVLRDPQDRPDRPHQPAPAADTTTAPTKPRKRRKPAEAANKD</sequence>
<comment type="caution">
    <text evidence="2">The sequence shown here is derived from an EMBL/GenBank/DDBJ whole genome shotgun (WGS) entry which is preliminary data.</text>
</comment>
<evidence type="ECO:0000313" key="3">
    <source>
        <dbReference type="Proteomes" id="UP001413721"/>
    </source>
</evidence>